<gene>
    <name evidence="1" type="ORF">ABDJ38_12630</name>
</gene>
<dbReference type="PANTHER" id="PTHR12993:SF11">
    <property type="entry name" value="N-ACETYLGLUCOSAMINYL-PHOSPHATIDYLINOSITOL DE-N-ACETYLASE"/>
    <property type="match status" value="1"/>
</dbReference>
<protein>
    <submittedName>
        <fullName evidence="1">PIG-L deacetylase family protein</fullName>
    </submittedName>
</protein>
<dbReference type="Proteomes" id="UP001484535">
    <property type="component" value="Unassembled WGS sequence"/>
</dbReference>
<reference evidence="1 2" key="1">
    <citation type="submission" date="2024-05" db="EMBL/GenBank/DDBJ databases">
        <authorList>
            <person name="Park S."/>
        </authorList>
    </citation>
    <scope>NUCLEOTIDE SEQUENCE [LARGE SCALE GENOMIC DNA]</scope>
    <source>
        <strain evidence="1 2">DGU5</strain>
    </source>
</reference>
<dbReference type="Gene3D" id="3.40.50.10320">
    <property type="entry name" value="LmbE-like"/>
    <property type="match status" value="1"/>
</dbReference>
<dbReference type="RefSeq" id="WP_346785476.1">
    <property type="nucleotide sequence ID" value="NZ_JBDLBR010000004.1"/>
</dbReference>
<comment type="caution">
    <text evidence="1">The sequence shown here is derived from an EMBL/GenBank/DDBJ whole genome shotgun (WGS) entry which is preliminary data.</text>
</comment>
<proteinExistence type="predicted"/>
<accession>A0ABV0CYT5</accession>
<dbReference type="InterPro" id="IPR003737">
    <property type="entry name" value="GlcNAc_PI_deacetylase-related"/>
</dbReference>
<dbReference type="InterPro" id="IPR024078">
    <property type="entry name" value="LmbE-like_dom_sf"/>
</dbReference>
<dbReference type="Pfam" id="PF02585">
    <property type="entry name" value="PIG-L"/>
    <property type="match status" value="1"/>
</dbReference>
<keyword evidence="2" id="KW-1185">Reference proteome</keyword>
<evidence type="ECO:0000313" key="2">
    <source>
        <dbReference type="Proteomes" id="UP001484535"/>
    </source>
</evidence>
<dbReference type="PANTHER" id="PTHR12993">
    <property type="entry name" value="N-ACETYLGLUCOSAMINYL-PHOSPHATIDYLINOSITOL DE-N-ACETYLASE-RELATED"/>
    <property type="match status" value="1"/>
</dbReference>
<sequence length="228" mass="24582">MTDSLAHLGKTLIVAPHPDDEVLGCGGTIARLADAGQEVHVAVVTRGYEPAFPEALIEQVRAELAEAHKVLGVAKCHFLDLPAAALDTLPAAKLNAAIGGLVREIAPETLFLPFIGDIHVDHQLVFTAGLVSARPRGPEAPRRVYAYETLSETNWAAPGVTETFAPNVYFDISDTIERKLRAFACFESQVKPFPDERSLKTIEALATVRGSTVYLPAAEAFMLLREIG</sequence>
<organism evidence="1 2">
    <name type="scientific">Aurantiacibacter flavus</name>
    <dbReference type="NCBI Taxonomy" id="3145232"/>
    <lineage>
        <taxon>Bacteria</taxon>
        <taxon>Pseudomonadati</taxon>
        <taxon>Pseudomonadota</taxon>
        <taxon>Alphaproteobacteria</taxon>
        <taxon>Sphingomonadales</taxon>
        <taxon>Erythrobacteraceae</taxon>
        <taxon>Aurantiacibacter</taxon>
    </lineage>
</organism>
<evidence type="ECO:0000313" key="1">
    <source>
        <dbReference type="EMBL" id="MEN7538020.1"/>
    </source>
</evidence>
<name>A0ABV0CYT5_9SPHN</name>
<dbReference type="SUPFAM" id="SSF102588">
    <property type="entry name" value="LmbE-like"/>
    <property type="match status" value="1"/>
</dbReference>
<dbReference type="EMBL" id="JBDLBR010000004">
    <property type="protein sequence ID" value="MEN7538020.1"/>
    <property type="molecule type" value="Genomic_DNA"/>
</dbReference>